<dbReference type="AlphaFoldDB" id="A0A382LWR4"/>
<sequence length="234" mass="27243">MATKSNLLKKVPKKKRRVTQIEADEKYTGSEQEFVGDILTRDQIQHGFNYYCYHKGVKDAKTFIADFLIAEDRKDEAKQVKACPDVFVISTYGWLARMKTRGATFDVEMNVDDRLEQHIQYLCKQGSLKKEVVAEKKEQRAQGPSIQDRIKDQSDEMDSQFQEWVDTYVGSPNLFNPIIIDPYSYLQSSNCTQAHARRIKKDWEAELKEFNEALKGIDEDLKEGYSHLLKNKRM</sequence>
<evidence type="ECO:0000313" key="1">
    <source>
        <dbReference type="EMBL" id="SVC39807.1"/>
    </source>
</evidence>
<accession>A0A382LWR4</accession>
<proteinExistence type="predicted"/>
<organism evidence="1">
    <name type="scientific">marine metagenome</name>
    <dbReference type="NCBI Taxonomy" id="408172"/>
    <lineage>
        <taxon>unclassified sequences</taxon>
        <taxon>metagenomes</taxon>
        <taxon>ecological metagenomes</taxon>
    </lineage>
</organism>
<name>A0A382LWR4_9ZZZZ</name>
<protein>
    <submittedName>
        <fullName evidence="1">Uncharacterized protein</fullName>
    </submittedName>
</protein>
<gene>
    <name evidence="1" type="ORF">METZ01_LOCUS292661</name>
</gene>
<feature type="non-terminal residue" evidence="1">
    <location>
        <position position="234"/>
    </location>
</feature>
<dbReference type="EMBL" id="UINC01089050">
    <property type="protein sequence ID" value="SVC39807.1"/>
    <property type="molecule type" value="Genomic_DNA"/>
</dbReference>
<reference evidence="1" key="1">
    <citation type="submission" date="2018-05" db="EMBL/GenBank/DDBJ databases">
        <authorList>
            <person name="Lanie J.A."/>
            <person name="Ng W.-L."/>
            <person name="Kazmierczak K.M."/>
            <person name="Andrzejewski T.M."/>
            <person name="Davidsen T.M."/>
            <person name="Wayne K.J."/>
            <person name="Tettelin H."/>
            <person name="Glass J.I."/>
            <person name="Rusch D."/>
            <person name="Podicherti R."/>
            <person name="Tsui H.-C.T."/>
            <person name="Winkler M.E."/>
        </authorList>
    </citation>
    <scope>NUCLEOTIDE SEQUENCE</scope>
</reference>